<protein>
    <recommendedName>
        <fullName evidence="1">Cthe-2314-like HEPN domain-containing protein</fullName>
    </recommendedName>
</protein>
<dbReference type="AlphaFoldDB" id="A0AAW4WDE1"/>
<feature type="domain" description="Cthe-2314-like HEPN" evidence="1">
    <location>
        <begin position="25"/>
        <end position="178"/>
    </location>
</feature>
<comment type="caution">
    <text evidence="2">The sequence shown here is derived from an EMBL/GenBank/DDBJ whole genome shotgun (WGS) entry which is preliminary data.</text>
</comment>
<name>A0AAW4WDE1_9FIRM</name>
<sequence length="236" mass="27851">MIDKRVFAKFSDRIMMYPILMEEIDELNNKVGSVKVSYALCRHYYDKGIPDKPYYISPGKDGQSVQYFPNFKNKHWMRLYWFNHFADAAYMKLFSVWDSVTEILDTFYGMNIDKNMRFKFRVMDELKQKDNIIWSFLKNDVLNSGLYQKAEKYRNSFAHYTGPSTVSNNYIIQKDKEVEFPKMQEDGTIKMIKKKATVLSYGVGDYTFVDDIINNILDFSEFTGKKISKLLTDIVS</sequence>
<gene>
    <name evidence="2" type="ORF">LKD47_03255</name>
</gene>
<dbReference type="EMBL" id="JAJEQW010000002">
    <property type="protein sequence ID" value="MCC2241324.1"/>
    <property type="molecule type" value="Genomic_DNA"/>
</dbReference>
<organism evidence="2 3">
    <name type="scientific">Roseburia amylophila</name>
    <dbReference type="NCBI Taxonomy" id="2981794"/>
    <lineage>
        <taxon>Bacteria</taxon>
        <taxon>Bacillati</taxon>
        <taxon>Bacillota</taxon>
        <taxon>Clostridia</taxon>
        <taxon>Lachnospirales</taxon>
        <taxon>Lachnospiraceae</taxon>
        <taxon>Roseburia</taxon>
    </lineage>
</organism>
<evidence type="ECO:0000313" key="3">
    <source>
        <dbReference type="Proteomes" id="UP001198893"/>
    </source>
</evidence>
<dbReference type="Proteomes" id="UP001198893">
    <property type="component" value="Unassembled WGS sequence"/>
</dbReference>
<dbReference type="InterPro" id="IPR041394">
    <property type="entry name" value="HEPN_Cthe2314"/>
</dbReference>
<dbReference type="Pfam" id="PF18730">
    <property type="entry name" value="HEPN_Cthe2314"/>
    <property type="match status" value="1"/>
</dbReference>
<evidence type="ECO:0000259" key="1">
    <source>
        <dbReference type="Pfam" id="PF18730"/>
    </source>
</evidence>
<evidence type="ECO:0000313" key="2">
    <source>
        <dbReference type="EMBL" id="MCC2241324.1"/>
    </source>
</evidence>
<proteinExistence type="predicted"/>
<reference evidence="2" key="1">
    <citation type="submission" date="2021-10" db="EMBL/GenBank/DDBJ databases">
        <title>Anaerobic single-cell dispensing facilitates the cultivation of human gut bacteria.</title>
        <authorList>
            <person name="Afrizal A."/>
        </authorList>
    </citation>
    <scope>NUCLEOTIDE SEQUENCE</scope>
    <source>
        <strain evidence="2">CLA-AA-H204</strain>
    </source>
</reference>
<dbReference type="RefSeq" id="WP_227709679.1">
    <property type="nucleotide sequence ID" value="NZ_JAJEQW010000002.1"/>
</dbReference>
<accession>A0AAW4WDE1</accession>